<name>A0A1M7ZYZ1_9FLAO</name>
<dbReference type="GO" id="GO:0016020">
    <property type="term" value="C:membrane"/>
    <property type="evidence" value="ECO:0007669"/>
    <property type="project" value="UniProtKB-SubCell"/>
</dbReference>
<evidence type="ECO:0000259" key="8">
    <source>
        <dbReference type="Pfam" id="PF01694"/>
    </source>
</evidence>
<dbReference type="InterPro" id="IPR022764">
    <property type="entry name" value="Peptidase_S54_rhomboid_dom"/>
</dbReference>
<proteinExistence type="inferred from homology"/>
<organism evidence="9 10">
    <name type="scientific">Flavobacterium cucumis</name>
    <dbReference type="NCBI Taxonomy" id="416016"/>
    <lineage>
        <taxon>Bacteria</taxon>
        <taxon>Pseudomonadati</taxon>
        <taxon>Bacteroidota</taxon>
        <taxon>Flavobacteriia</taxon>
        <taxon>Flavobacteriales</taxon>
        <taxon>Flavobacteriaceae</taxon>
        <taxon>Flavobacterium</taxon>
    </lineage>
</organism>
<dbReference type="Pfam" id="PF01694">
    <property type="entry name" value="Rhomboid"/>
    <property type="match status" value="1"/>
</dbReference>
<dbReference type="PANTHER" id="PTHR43731:SF14">
    <property type="entry name" value="PRESENILIN-ASSOCIATED RHOMBOID-LIKE PROTEIN, MITOCHONDRIAL"/>
    <property type="match status" value="1"/>
</dbReference>
<keyword evidence="9" id="KW-0645">Protease</keyword>
<keyword evidence="6 7" id="KW-0472">Membrane</keyword>
<evidence type="ECO:0000313" key="9">
    <source>
        <dbReference type="EMBL" id="SHO74076.1"/>
    </source>
</evidence>
<sequence>MNNKLLPHYVVAFDINSNDQPLILNSIQFAFKQLKWSIDSFTENKIEGHTSLSLSSWGESIVIHITETKVTLESKCIGTQLFDWGKNKKNIESLLQQIKLHEQRTFTTYVVAATDKQPSNFDAVNKVRSSFKDYLQIFIPTKDYFFTPIVIFLNIIVFLLMAIDGTSIIAPAAEDLIQWGANERSLTLNGELWRLFSCVFVHIGIIHLIMNLYALIFIGSLLEPIIGKYRFIIGYMISGFVASTASLWWNTFALSAGASGAIFGLFGIFLALLTTNYLDKAIRKSMLTYILIYIGLNLITGMKEGIDAAAHLGGLISGFAIGYAFYYGLINKESKELNYWILGVVSFLGISGSYLTLEKIPNPIKNYRANDGRKLNYFDVYDVKMKDFEGNEMLALEIKNKGDYNREEILHYIDNHTLYYWKKNLKIVNEIEKFSLPEEVLKKNEILKKYVLLRIQQTQLIKQKIETKSDKFNKKLIETNQEIENIIHVLVNL</sequence>
<feature type="transmembrane region" description="Helical" evidence="7">
    <location>
        <begin position="231"/>
        <end position="249"/>
    </location>
</feature>
<feature type="transmembrane region" description="Helical" evidence="7">
    <location>
        <begin position="255"/>
        <end position="274"/>
    </location>
</feature>
<dbReference type="AlphaFoldDB" id="A0A1M7ZYZ1"/>
<evidence type="ECO:0000256" key="5">
    <source>
        <dbReference type="ARBA" id="ARBA00022989"/>
    </source>
</evidence>
<comment type="similarity">
    <text evidence="2">Belongs to the peptidase S54 family.</text>
</comment>
<dbReference type="InterPro" id="IPR035952">
    <property type="entry name" value="Rhomboid-like_sf"/>
</dbReference>
<accession>A0A1M7ZYZ1</accession>
<protein>
    <submittedName>
        <fullName evidence="9">Rhomboid protease GluP</fullName>
    </submittedName>
</protein>
<feature type="transmembrane region" description="Helical" evidence="7">
    <location>
        <begin position="308"/>
        <end position="330"/>
    </location>
</feature>
<evidence type="ECO:0000256" key="1">
    <source>
        <dbReference type="ARBA" id="ARBA00004141"/>
    </source>
</evidence>
<feature type="domain" description="Peptidase S54 rhomboid" evidence="8">
    <location>
        <begin position="190"/>
        <end position="326"/>
    </location>
</feature>
<keyword evidence="3 7" id="KW-0812">Transmembrane</keyword>
<reference evidence="10" key="1">
    <citation type="submission" date="2016-12" db="EMBL/GenBank/DDBJ databases">
        <authorList>
            <person name="Varghese N."/>
            <person name="Submissions S."/>
        </authorList>
    </citation>
    <scope>NUCLEOTIDE SEQUENCE [LARGE SCALE GENOMIC DNA]</scope>
    <source>
        <strain evidence="10">DSM 18830</strain>
    </source>
</reference>
<feature type="transmembrane region" description="Helical" evidence="7">
    <location>
        <begin position="193"/>
        <end position="219"/>
    </location>
</feature>
<evidence type="ECO:0000256" key="3">
    <source>
        <dbReference type="ARBA" id="ARBA00022692"/>
    </source>
</evidence>
<feature type="transmembrane region" description="Helical" evidence="7">
    <location>
        <begin position="337"/>
        <end position="357"/>
    </location>
</feature>
<dbReference type="SUPFAM" id="SSF144091">
    <property type="entry name" value="Rhomboid-like"/>
    <property type="match status" value="1"/>
</dbReference>
<keyword evidence="10" id="KW-1185">Reference proteome</keyword>
<dbReference type="Proteomes" id="UP000184611">
    <property type="component" value="Unassembled WGS sequence"/>
</dbReference>
<evidence type="ECO:0000256" key="2">
    <source>
        <dbReference type="ARBA" id="ARBA00009045"/>
    </source>
</evidence>
<dbReference type="EMBL" id="FRYK01000005">
    <property type="protein sequence ID" value="SHO74076.1"/>
    <property type="molecule type" value="Genomic_DNA"/>
</dbReference>
<dbReference type="GO" id="GO:0006508">
    <property type="term" value="P:proteolysis"/>
    <property type="evidence" value="ECO:0007669"/>
    <property type="project" value="UniProtKB-KW"/>
</dbReference>
<gene>
    <name evidence="9" type="ORF">SAMN05443547_2459</name>
</gene>
<evidence type="ECO:0000256" key="6">
    <source>
        <dbReference type="ARBA" id="ARBA00023136"/>
    </source>
</evidence>
<feature type="transmembrane region" description="Helical" evidence="7">
    <location>
        <begin position="144"/>
        <end position="173"/>
    </location>
</feature>
<keyword evidence="5 7" id="KW-1133">Transmembrane helix</keyword>
<dbReference type="STRING" id="416016.SAMN05443547_2459"/>
<evidence type="ECO:0000256" key="7">
    <source>
        <dbReference type="SAM" id="Phobius"/>
    </source>
</evidence>
<dbReference type="InterPro" id="IPR050925">
    <property type="entry name" value="Rhomboid_protease_S54"/>
</dbReference>
<evidence type="ECO:0000313" key="10">
    <source>
        <dbReference type="Proteomes" id="UP000184611"/>
    </source>
</evidence>
<dbReference type="OrthoDB" id="9778341at2"/>
<comment type="subcellular location">
    <subcellularLocation>
        <location evidence="1">Membrane</location>
        <topology evidence="1">Multi-pass membrane protein</topology>
    </subcellularLocation>
</comment>
<feature type="transmembrane region" description="Helical" evidence="7">
    <location>
        <begin position="286"/>
        <end position="302"/>
    </location>
</feature>
<dbReference type="PANTHER" id="PTHR43731">
    <property type="entry name" value="RHOMBOID PROTEASE"/>
    <property type="match status" value="1"/>
</dbReference>
<dbReference type="RefSeq" id="WP_073584856.1">
    <property type="nucleotide sequence ID" value="NZ_CBCSEA010000018.1"/>
</dbReference>
<keyword evidence="4" id="KW-0378">Hydrolase</keyword>
<dbReference type="GO" id="GO:0004252">
    <property type="term" value="F:serine-type endopeptidase activity"/>
    <property type="evidence" value="ECO:0007669"/>
    <property type="project" value="InterPro"/>
</dbReference>
<evidence type="ECO:0000256" key="4">
    <source>
        <dbReference type="ARBA" id="ARBA00022801"/>
    </source>
</evidence>
<dbReference type="Gene3D" id="1.20.1540.10">
    <property type="entry name" value="Rhomboid-like"/>
    <property type="match status" value="1"/>
</dbReference>